<evidence type="ECO:0000259" key="8">
    <source>
        <dbReference type="Pfam" id="PF01529"/>
    </source>
</evidence>
<evidence type="ECO:0000256" key="1">
    <source>
        <dbReference type="ARBA" id="ARBA00004141"/>
    </source>
</evidence>
<evidence type="ECO:0000256" key="4">
    <source>
        <dbReference type="ARBA" id="ARBA00022989"/>
    </source>
</evidence>
<feature type="transmembrane region" description="Helical" evidence="7">
    <location>
        <begin position="20"/>
        <end position="39"/>
    </location>
</feature>
<feature type="transmembrane region" description="Helical" evidence="7">
    <location>
        <begin position="45"/>
        <end position="63"/>
    </location>
</feature>
<dbReference type="Pfam" id="PF01529">
    <property type="entry name" value="DHHC"/>
    <property type="match status" value="1"/>
</dbReference>
<feature type="transmembrane region" description="Helical" evidence="7">
    <location>
        <begin position="163"/>
        <end position="183"/>
    </location>
</feature>
<evidence type="ECO:0000256" key="6">
    <source>
        <dbReference type="ARBA" id="ARBA00023315"/>
    </source>
</evidence>
<dbReference type="OMA" id="RAHHCPV"/>
<comment type="similarity">
    <text evidence="7">Belongs to the DHHC palmitoyltransferase family.</text>
</comment>
<dbReference type="GeneID" id="108665639"/>
<comment type="catalytic activity">
    <reaction evidence="7">
        <text>L-cysteinyl-[protein] + hexadecanoyl-CoA = S-hexadecanoyl-L-cysteinyl-[protein] + CoA</text>
        <dbReference type="Rhea" id="RHEA:36683"/>
        <dbReference type="Rhea" id="RHEA-COMP:10131"/>
        <dbReference type="Rhea" id="RHEA-COMP:11032"/>
        <dbReference type="ChEBI" id="CHEBI:29950"/>
        <dbReference type="ChEBI" id="CHEBI:57287"/>
        <dbReference type="ChEBI" id="CHEBI:57379"/>
        <dbReference type="ChEBI" id="CHEBI:74151"/>
        <dbReference type="EC" id="2.3.1.225"/>
    </reaction>
</comment>
<evidence type="ECO:0000313" key="9">
    <source>
        <dbReference type="Proteomes" id="UP000694843"/>
    </source>
</evidence>
<feature type="domain" description="Palmitoyltransferase DHHC" evidence="8">
    <location>
        <begin position="92"/>
        <end position="229"/>
    </location>
</feature>
<dbReference type="AlphaFoldDB" id="A0A979FWQ6"/>
<dbReference type="EC" id="2.3.1.225" evidence="7"/>
<reference evidence="10" key="1">
    <citation type="submission" date="2025-08" db="UniProtKB">
        <authorList>
            <consortium name="RefSeq"/>
        </authorList>
    </citation>
    <scope>IDENTIFICATION</scope>
    <source>
        <tissue evidence="10">Whole organism</tissue>
    </source>
</reference>
<keyword evidence="2 7" id="KW-0808">Transferase</keyword>
<dbReference type="Proteomes" id="UP000694843">
    <property type="component" value="Unplaced"/>
</dbReference>
<keyword evidence="4 7" id="KW-1133">Transmembrane helix</keyword>
<dbReference type="OrthoDB" id="302728at2759"/>
<evidence type="ECO:0000313" key="10">
    <source>
        <dbReference type="RefSeq" id="XP_047740947.1"/>
    </source>
</evidence>
<dbReference type="KEGG" id="hazt:108665639"/>
<dbReference type="GO" id="GO:0019706">
    <property type="term" value="F:protein-cysteine S-palmitoyltransferase activity"/>
    <property type="evidence" value="ECO:0007669"/>
    <property type="project" value="UniProtKB-EC"/>
</dbReference>
<evidence type="ECO:0000256" key="5">
    <source>
        <dbReference type="ARBA" id="ARBA00023136"/>
    </source>
</evidence>
<sequence>MLRTKALSKLLPRSRPERALLTLLVLGVPCAAVWMWLVVLPQFPGAWHSAFILHVVLTVYLLYNVSVNFFLTMRVDASGDPSALPVFLKPGWRYCHYCELNAPARSYHCSDCGSCILRRDHHCRFTGCCVGHHNQRFFVAGLVHLVAGLTYLLVYQWPLVYRLLGVSIYTFPLVLLAPHFAWVWGTITHWGMMVATVHCACVAAWMTCVYVSYTQLRVIITGTTQHEHKHGVTIYNVSVTHNITTALGHRWYLVLFWPHVSSTLASDGLIFTTAADHQELKDI</sequence>
<dbReference type="PROSITE" id="PS50216">
    <property type="entry name" value="DHHC"/>
    <property type="match status" value="1"/>
</dbReference>
<organism evidence="9 10">
    <name type="scientific">Hyalella azteca</name>
    <name type="common">Amphipod</name>
    <dbReference type="NCBI Taxonomy" id="294128"/>
    <lineage>
        <taxon>Eukaryota</taxon>
        <taxon>Metazoa</taxon>
        <taxon>Ecdysozoa</taxon>
        <taxon>Arthropoda</taxon>
        <taxon>Crustacea</taxon>
        <taxon>Multicrustacea</taxon>
        <taxon>Malacostraca</taxon>
        <taxon>Eumalacostraca</taxon>
        <taxon>Peracarida</taxon>
        <taxon>Amphipoda</taxon>
        <taxon>Senticaudata</taxon>
        <taxon>Talitrida</taxon>
        <taxon>Talitroidea</taxon>
        <taxon>Hyalellidae</taxon>
        <taxon>Hyalella</taxon>
    </lineage>
</organism>
<dbReference type="InterPro" id="IPR001594">
    <property type="entry name" value="Palmitoyltrfase_DHHC"/>
</dbReference>
<dbReference type="GO" id="GO:0016020">
    <property type="term" value="C:membrane"/>
    <property type="evidence" value="ECO:0007669"/>
    <property type="project" value="UniProtKB-SubCell"/>
</dbReference>
<dbReference type="RefSeq" id="XP_047740947.1">
    <property type="nucleotide sequence ID" value="XM_047884991.1"/>
</dbReference>
<proteinExistence type="inferred from homology"/>
<evidence type="ECO:0000256" key="7">
    <source>
        <dbReference type="RuleBase" id="RU079119"/>
    </source>
</evidence>
<dbReference type="PANTHER" id="PTHR12246">
    <property type="entry name" value="PALMITOYLTRANSFERASE ZDHHC16"/>
    <property type="match status" value="1"/>
</dbReference>
<keyword evidence="6 7" id="KW-0012">Acyltransferase</keyword>
<evidence type="ECO:0000256" key="2">
    <source>
        <dbReference type="ARBA" id="ARBA00022679"/>
    </source>
</evidence>
<comment type="subcellular location">
    <subcellularLocation>
        <location evidence="1">Membrane</location>
        <topology evidence="1">Multi-pass membrane protein</topology>
    </subcellularLocation>
</comment>
<feature type="transmembrane region" description="Helical" evidence="7">
    <location>
        <begin position="137"/>
        <end position="157"/>
    </location>
</feature>
<gene>
    <name evidence="10" type="primary">LOC108665639</name>
</gene>
<protein>
    <recommendedName>
        <fullName evidence="7">Palmitoyltransferase</fullName>
        <ecNumber evidence="7">2.3.1.225</ecNumber>
    </recommendedName>
</protein>
<evidence type="ECO:0000256" key="3">
    <source>
        <dbReference type="ARBA" id="ARBA00022692"/>
    </source>
</evidence>
<keyword evidence="3 7" id="KW-0812">Transmembrane</keyword>
<dbReference type="InterPro" id="IPR039859">
    <property type="entry name" value="PFA4/ZDH16/20/ERF2-like"/>
</dbReference>
<feature type="transmembrane region" description="Helical" evidence="7">
    <location>
        <begin position="190"/>
        <end position="213"/>
    </location>
</feature>
<keyword evidence="9" id="KW-1185">Reference proteome</keyword>
<name>A0A979FWQ6_HYAAZ</name>
<keyword evidence="5 7" id="KW-0472">Membrane</keyword>
<comment type="domain">
    <text evidence="7">The DHHC domain is required for palmitoyltransferase activity.</text>
</comment>
<accession>A0A979FWQ6</accession>